<sequence>MEFGFVIFLLSSTLLGHSSGFTTYYEPTTDAEITASSLGPVGSCSGHFTERAGEFASPQYPNRYPHYAHCTWRIQSLERKFIALRFLYVDIEASTGCRYDAVHVYDGPSASSPLLGSVCGLQTRSFSSSGNNLTVVFASDNTGNGGGFVAQWVFTGELITKYSSIL</sequence>
<name>A0ACC5WT48_PANGG</name>
<keyword evidence="2" id="KW-1185">Reference proteome</keyword>
<evidence type="ECO:0000313" key="1">
    <source>
        <dbReference type="EMBL" id="MCI4382269.1"/>
    </source>
</evidence>
<comment type="caution">
    <text evidence="1">The sequence shown here is derived from an EMBL/GenBank/DDBJ whole genome shotgun (WGS) entry which is preliminary data.</text>
</comment>
<organism evidence="1 2">
    <name type="scientific">Pangasianodon gigas</name>
    <name type="common">Mekong giant catfish</name>
    <name type="synonym">Pangasius gigas</name>
    <dbReference type="NCBI Taxonomy" id="30993"/>
    <lineage>
        <taxon>Eukaryota</taxon>
        <taxon>Metazoa</taxon>
        <taxon>Chordata</taxon>
        <taxon>Craniata</taxon>
        <taxon>Vertebrata</taxon>
        <taxon>Euteleostomi</taxon>
        <taxon>Actinopterygii</taxon>
        <taxon>Neopterygii</taxon>
        <taxon>Teleostei</taxon>
        <taxon>Ostariophysi</taxon>
        <taxon>Siluriformes</taxon>
        <taxon>Pangasiidae</taxon>
        <taxon>Pangasianodon</taxon>
    </lineage>
</organism>
<reference evidence="1 2" key="1">
    <citation type="journal article" date="2022" name="bioRxiv">
        <title>An ancient truncated duplication of the anti-Mullerian hormone receptor type 2 gene is a potential conserved master sex determinant in the Pangasiidae catfish family.</title>
        <authorList>
            <person name="Wen M."/>
            <person name="Pan Q."/>
            <person name="Jouanno E."/>
            <person name="Montfort J."/>
            <person name="Zahm M."/>
            <person name="Cabau C."/>
            <person name="Klopp C."/>
            <person name="Iampietro C."/>
            <person name="Roques C."/>
            <person name="Bouchez O."/>
            <person name="Castinel A."/>
            <person name="Donnadieu C."/>
            <person name="Parrinello H."/>
            <person name="Poncet C."/>
            <person name="Belmonte E."/>
            <person name="Gautier V."/>
            <person name="Avarre J.-C."/>
            <person name="Dugue R."/>
            <person name="Gustiano R."/>
            <person name="Ha T.T.T."/>
            <person name="Campet M."/>
            <person name="Sriphairoj K."/>
            <person name="Ribolli J."/>
            <person name="de Almeida F.L."/>
            <person name="Desvignes T."/>
            <person name="Postlethwait J.H."/>
            <person name="Bucao C.F."/>
            <person name="Robinson-Rechavi M."/>
            <person name="Bobe J."/>
            <person name="Herpin A."/>
            <person name="Guiguen Y."/>
        </authorList>
    </citation>
    <scope>NUCLEOTIDE SEQUENCE [LARGE SCALE GENOMIC DNA]</scope>
    <source>
        <strain evidence="1">YG-Dec2019</strain>
    </source>
</reference>
<accession>A0ACC5WT48</accession>
<dbReference type="EMBL" id="CM040463">
    <property type="protein sequence ID" value="MCI4382269.1"/>
    <property type="molecule type" value="Genomic_DNA"/>
</dbReference>
<protein>
    <submittedName>
        <fullName evidence="1">Uncharacterized protein</fullName>
    </submittedName>
</protein>
<gene>
    <name evidence="1" type="ORF">PGIGA_G00012950</name>
</gene>
<evidence type="ECO:0000313" key="2">
    <source>
        <dbReference type="Proteomes" id="UP000829447"/>
    </source>
</evidence>
<proteinExistence type="predicted"/>
<dbReference type="Proteomes" id="UP000829447">
    <property type="component" value="Linkage Group LG10"/>
</dbReference>